<feature type="compositionally biased region" description="Basic and acidic residues" evidence="1">
    <location>
        <begin position="15"/>
        <end position="26"/>
    </location>
</feature>
<feature type="region of interest" description="Disordered" evidence="1">
    <location>
        <begin position="324"/>
        <end position="443"/>
    </location>
</feature>
<dbReference type="EMBL" id="MU032352">
    <property type="protein sequence ID" value="KAF3760675.1"/>
    <property type="molecule type" value="Genomic_DNA"/>
</dbReference>
<evidence type="ECO:0000313" key="2">
    <source>
        <dbReference type="EMBL" id="KAF3760675.1"/>
    </source>
</evidence>
<dbReference type="RefSeq" id="XP_040771654.1">
    <property type="nucleotide sequence ID" value="XM_040922768.1"/>
</dbReference>
<accession>A0A9P4XTU6</accession>
<reference evidence="2" key="1">
    <citation type="journal article" date="2020" name="Phytopathology">
        <title>Genome sequence of the chestnut blight fungus Cryphonectria parasitica EP155: A fundamental resource for an archetypical invasive plant pathogen.</title>
        <authorList>
            <person name="Crouch J.A."/>
            <person name="Dawe A."/>
            <person name="Aerts A."/>
            <person name="Barry K."/>
            <person name="Churchill A.C.L."/>
            <person name="Grimwood J."/>
            <person name="Hillman B."/>
            <person name="Milgroom M.G."/>
            <person name="Pangilinan J."/>
            <person name="Smith M."/>
            <person name="Salamov A."/>
            <person name="Schmutz J."/>
            <person name="Yadav J."/>
            <person name="Grigoriev I.V."/>
            <person name="Nuss D."/>
        </authorList>
    </citation>
    <scope>NUCLEOTIDE SEQUENCE</scope>
    <source>
        <strain evidence="2">EP155</strain>
    </source>
</reference>
<feature type="compositionally biased region" description="Low complexity" evidence="1">
    <location>
        <begin position="381"/>
        <end position="392"/>
    </location>
</feature>
<proteinExistence type="predicted"/>
<organism evidence="2 3">
    <name type="scientific">Cryphonectria parasitica (strain ATCC 38755 / EP155)</name>
    <dbReference type="NCBI Taxonomy" id="660469"/>
    <lineage>
        <taxon>Eukaryota</taxon>
        <taxon>Fungi</taxon>
        <taxon>Dikarya</taxon>
        <taxon>Ascomycota</taxon>
        <taxon>Pezizomycotina</taxon>
        <taxon>Sordariomycetes</taxon>
        <taxon>Sordariomycetidae</taxon>
        <taxon>Diaporthales</taxon>
        <taxon>Cryphonectriaceae</taxon>
        <taxon>Cryphonectria-Endothia species complex</taxon>
        <taxon>Cryphonectria</taxon>
    </lineage>
</organism>
<dbReference type="AlphaFoldDB" id="A0A9P4XTU6"/>
<dbReference type="GeneID" id="63839897"/>
<dbReference type="Proteomes" id="UP000803844">
    <property type="component" value="Unassembled WGS sequence"/>
</dbReference>
<dbReference type="OrthoDB" id="4755094at2759"/>
<feature type="compositionally biased region" description="Polar residues" evidence="1">
    <location>
        <begin position="357"/>
        <end position="373"/>
    </location>
</feature>
<keyword evidence="3" id="KW-1185">Reference proteome</keyword>
<evidence type="ECO:0000256" key="1">
    <source>
        <dbReference type="SAM" id="MobiDB-lite"/>
    </source>
</evidence>
<feature type="region of interest" description="Disordered" evidence="1">
    <location>
        <begin position="1"/>
        <end position="26"/>
    </location>
</feature>
<feature type="compositionally biased region" description="Basic and acidic residues" evidence="1">
    <location>
        <begin position="341"/>
        <end position="356"/>
    </location>
</feature>
<sequence>MDPPGQYEGRSNMDSAERDMESLQKENERLRQDLDDCRGQLFQILQRTKGVPESDIKNAFHAIYSGIDAWIDEAFAEESLESAFHNQFRRAKSEKERFRSLGLHPQCYADIKWISDFGRLEYCFHIVLCRVISKFLTDITFRGKETKEWEHLYPHSLTKEEIVKLVDLQRAMKNDLHRDESEISRWRGQAIAALLTFPHHRIRAEEVSRVHLQRLKEDLEAWLGKIPGSLTESLKTNVLQRATKALDMICCSNKTYSVGSLDIPPGPNDGQNMPGQFRDMITWRQTPSSAIVDLLQCLWPVVMRIGESGQDDLLLVQPTWLGYTEPGRLPRPLTPTPKSSSPDEHGNRRPDRERAVSRSSRSQGNMGQLQQDPSIERSKKSIQSLENSSSSNPDAKKVSIMKYFSASPTTSLRTREDHRPNAHVAPGGNEDHPSTLVSSISKR</sequence>
<gene>
    <name evidence="2" type="ORF">M406DRAFT_353489</name>
</gene>
<protein>
    <submittedName>
        <fullName evidence="2">Uncharacterized protein</fullName>
    </submittedName>
</protein>
<comment type="caution">
    <text evidence="2">The sequence shown here is derived from an EMBL/GenBank/DDBJ whole genome shotgun (WGS) entry which is preliminary data.</text>
</comment>
<feature type="compositionally biased region" description="Low complexity" evidence="1">
    <location>
        <begin position="326"/>
        <end position="340"/>
    </location>
</feature>
<name>A0A9P4XTU6_CRYP1</name>
<evidence type="ECO:0000313" key="3">
    <source>
        <dbReference type="Proteomes" id="UP000803844"/>
    </source>
</evidence>